<protein>
    <submittedName>
        <fullName evidence="1 2">Uncharacterized protein</fullName>
    </submittedName>
</protein>
<reference evidence="2" key="3">
    <citation type="submission" date="2020-12" db="UniProtKB">
        <authorList>
            <consortium name="EnsemblPlants"/>
        </authorList>
    </citation>
    <scope>IDENTIFICATION</scope>
</reference>
<dbReference type="PaxDb" id="3218-PP1S46_117V6.1"/>
<reference evidence="1 3" key="1">
    <citation type="journal article" date="2008" name="Science">
        <title>The Physcomitrella genome reveals evolutionary insights into the conquest of land by plants.</title>
        <authorList>
            <person name="Rensing S."/>
            <person name="Lang D."/>
            <person name="Zimmer A."/>
            <person name="Terry A."/>
            <person name="Salamov A."/>
            <person name="Shapiro H."/>
            <person name="Nishiyama T."/>
            <person name="Perroud P.-F."/>
            <person name="Lindquist E."/>
            <person name="Kamisugi Y."/>
            <person name="Tanahashi T."/>
            <person name="Sakakibara K."/>
            <person name="Fujita T."/>
            <person name="Oishi K."/>
            <person name="Shin-I T."/>
            <person name="Kuroki Y."/>
            <person name="Toyoda A."/>
            <person name="Suzuki Y."/>
            <person name="Hashimoto A."/>
            <person name="Yamaguchi K."/>
            <person name="Sugano A."/>
            <person name="Kohara Y."/>
            <person name="Fujiyama A."/>
            <person name="Anterola A."/>
            <person name="Aoki S."/>
            <person name="Ashton N."/>
            <person name="Barbazuk W.B."/>
            <person name="Barker E."/>
            <person name="Bennetzen J."/>
            <person name="Bezanilla M."/>
            <person name="Blankenship R."/>
            <person name="Cho S.H."/>
            <person name="Dutcher S."/>
            <person name="Estelle M."/>
            <person name="Fawcett J.A."/>
            <person name="Gundlach H."/>
            <person name="Hanada K."/>
            <person name="Heyl A."/>
            <person name="Hicks K.A."/>
            <person name="Hugh J."/>
            <person name="Lohr M."/>
            <person name="Mayer K."/>
            <person name="Melkozernov A."/>
            <person name="Murata T."/>
            <person name="Nelson D."/>
            <person name="Pils B."/>
            <person name="Prigge M."/>
            <person name="Reiss B."/>
            <person name="Renner T."/>
            <person name="Rombauts S."/>
            <person name="Rushton P."/>
            <person name="Sanderfoot A."/>
            <person name="Schween G."/>
            <person name="Shiu S.-H."/>
            <person name="Stueber K."/>
            <person name="Theodoulou F.L."/>
            <person name="Tu H."/>
            <person name="Van de Peer Y."/>
            <person name="Verrier P.J."/>
            <person name="Waters E."/>
            <person name="Wood A."/>
            <person name="Yang L."/>
            <person name="Cove D."/>
            <person name="Cuming A."/>
            <person name="Hasebe M."/>
            <person name="Lucas S."/>
            <person name="Mishler D.B."/>
            <person name="Reski R."/>
            <person name="Grigoriev I."/>
            <person name="Quatrano R.S."/>
            <person name="Boore J.L."/>
        </authorList>
    </citation>
    <scope>NUCLEOTIDE SEQUENCE [LARGE SCALE GENOMIC DNA]</scope>
    <source>
        <strain evidence="2 3">cv. Gransden 2004</strain>
    </source>
</reference>
<accession>A0A2K1JRD6</accession>
<evidence type="ECO:0000313" key="2">
    <source>
        <dbReference type="EnsemblPlants" id="PAC:32974587.CDS.1"/>
    </source>
</evidence>
<evidence type="ECO:0000313" key="1">
    <source>
        <dbReference type="EMBL" id="PNR44092.1"/>
    </source>
</evidence>
<dbReference type="Gramene" id="Pp3c12_18880V3.1">
    <property type="protein sequence ID" value="PAC:32974587.CDS.1"/>
    <property type="gene ID" value="Pp3c12_18880"/>
</dbReference>
<dbReference type="Proteomes" id="UP000006727">
    <property type="component" value="Chromosome 12"/>
</dbReference>
<dbReference type="InParanoid" id="A0A2K1JRD6"/>
<dbReference type="EnsemblPlants" id="Pp3c12_18880V3.1">
    <property type="protein sequence ID" value="PAC:32974587.CDS.1"/>
    <property type="gene ID" value="Pp3c12_18880"/>
</dbReference>
<dbReference type="AlphaFoldDB" id="A0A2K1JRD6"/>
<name>A0A2K1JRD6_PHYPA</name>
<proteinExistence type="predicted"/>
<organism evidence="1">
    <name type="scientific">Physcomitrium patens</name>
    <name type="common">Spreading-leaved earth moss</name>
    <name type="synonym">Physcomitrella patens</name>
    <dbReference type="NCBI Taxonomy" id="3218"/>
    <lineage>
        <taxon>Eukaryota</taxon>
        <taxon>Viridiplantae</taxon>
        <taxon>Streptophyta</taxon>
        <taxon>Embryophyta</taxon>
        <taxon>Bryophyta</taxon>
        <taxon>Bryophytina</taxon>
        <taxon>Bryopsida</taxon>
        <taxon>Funariidae</taxon>
        <taxon>Funariales</taxon>
        <taxon>Funariaceae</taxon>
        <taxon>Physcomitrium</taxon>
    </lineage>
</organism>
<gene>
    <name evidence="1" type="ORF">PHYPA_016475</name>
</gene>
<reference evidence="1 3" key="2">
    <citation type="journal article" date="2018" name="Plant J.">
        <title>The Physcomitrella patens chromosome-scale assembly reveals moss genome structure and evolution.</title>
        <authorList>
            <person name="Lang D."/>
            <person name="Ullrich K.K."/>
            <person name="Murat F."/>
            <person name="Fuchs J."/>
            <person name="Jenkins J."/>
            <person name="Haas F.B."/>
            <person name="Piednoel M."/>
            <person name="Gundlach H."/>
            <person name="Van Bel M."/>
            <person name="Meyberg R."/>
            <person name="Vives C."/>
            <person name="Morata J."/>
            <person name="Symeonidi A."/>
            <person name="Hiss M."/>
            <person name="Muchero W."/>
            <person name="Kamisugi Y."/>
            <person name="Saleh O."/>
            <person name="Blanc G."/>
            <person name="Decker E.L."/>
            <person name="van Gessel N."/>
            <person name="Grimwood J."/>
            <person name="Hayes R.D."/>
            <person name="Graham S.W."/>
            <person name="Gunter L.E."/>
            <person name="McDaniel S.F."/>
            <person name="Hoernstein S.N.W."/>
            <person name="Larsson A."/>
            <person name="Li F.W."/>
            <person name="Perroud P.F."/>
            <person name="Phillips J."/>
            <person name="Ranjan P."/>
            <person name="Rokshar D.S."/>
            <person name="Rothfels C.J."/>
            <person name="Schneider L."/>
            <person name="Shu S."/>
            <person name="Stevenson D.W."/>
            <person name="Thummler F."/>
            <person name="Tillich M."/>
            <person name="Villarreal Aguilar J.C."/>
            <person name="Widiez T."/>
            <person name="Wong G.K."/>
            <person name="Wymore A."/>
            <person name="Zhang Y."/>
            <person name="Zimmer A.D."/>
            <person name="Quatrano R.S."/>
            <person name="Mayer K.F.X."/>
            <person name="Goodstein D."/>
            <person name="Casacuberta J.M."/>
            <person name="Vandepoele K."/>
            <person name="Reski R."/>
            <person name="Cuming A.C."/>
            <person name="Tuskan G.A."/>
            <person name="Maumus F."/>
            <person name="Salse J."/>
            <person name="Schmutz J."/>
            <person name="Rensing S.A."/>
        </authorList>
    </citation>
    <scope>NUCLEOTIDE SEQUENCE [LARGE SCALE GENOMIC DNA]</scope>
    <source>
        <strain evidence="2 3">cv. Gransden 2004</strain>
    </source>
</reference>
<dbReference type="EMBL" id="ABEU02000012">
    <property type="protein sequence ID" value="PNR44092.1"/>
    <property type="molecule type" value="Genomic_DNA"/>
</dbReference>
<evidence type="ECO:0000313" key="3">
    <source>
        <dbReference type="Proteomes" id="UP000006727"/>
    </source>
</evidence>
<sequence>MDDLGPPTPPQSMMRYAAAAGYDCAKKGHKLGKHARLEEHGLTGWLANWLALLTHSLTHSLGRTDGEGGPCILCFV</sequence>
<keyword evidence="3" id="KW-1185">Reference proteome</keyword>